<dbReference type="EMBL" id="LAZR01003570">
    <property type="protein sequence ID" value="KKN16920.1"/>
    <property type="molecule type" value="Genomic_DNA"/>
</dbReference>
<gene>
    <name evidence="2" type="ORF">LCGC14_0971250</name>
</gene>
<reference evidence="2" key="1">
    <citation type="journal article" date="2015" name="Nature">
        <title>Complex archaea that bridge the gap between prokaryotes and eukaryotes.</title>
        <authorList>
            <person name="Spang A."/>
            <person name="Saw J.H."/>
            <person name="Jorgensen S.L."/>
            <person name="Zaremba-Niedzwiedzka K."/>
            <person name="Martijn J."/>
            <person name="Lind A.E."/>
            <person name="van Eijk R."/>
            <person name="Schleper C."/>
            <person name="Guy L."/>
            <person name="Ettema T.J."/>
        </authorList>
    </citation>
    <scope>NUCLEOTIDE SEQUENCE</scope>
</reference>
<protein>
    <submittedName>
        <fullName evidence="2">Uncharacterized protein</fullName>
    </submittedName>
</protein>
<accession>A0A0F9NBR0</accession>
<name>A0A0F9NBR0_9ZZZZ</name>
<evidence type="ECO:0000256" key="1">
    <source>
        <dbReference type="SAM" id="MobiDB-lite"/>
    </source>
</evidence>
<organism evidence="2">
    <name type="scientific">marine sediment metagenome</name>
    <dbReference type="NCBI Taxonomy" id="412755"/>
    <lineage>
        <taxon>unclassified sequences</taxon>
        <taxon>metagenomes</taxon>
        <taxon>ecological metagenomes</taxon>
    </lineage>
</organism>
<proteinExistence type="predicted"/>
<dbReference type="AlphaFoldDB" id="A0A0F9NBR0"/>
<feature type="region of interest" description="Disordered" evidence="1">
    <location>
        <begin position="113"/>
        <end position="150"/>
    </location>
</feature>
<sequence length="150" mass="16953">MTTYYVTHPNLGFSATVEAPSTEKARTAFLDYLERQGKISRSRRQDLRRNMVADRIADPGEVMADVNLAYGYSEASAPRFVGHREFGGVEEVEAPFVPEEDISPPTEEVVEIPIERQEPGPPVFEEEELPPEPRIISPIQELSLGRRLER</sequence>
<evidence type="ECO:0000313" key="2">
    <source>
        <dbReference type="EMBL" id="KKN16920.1"/>
    </source>
</evidence>
<comment type="caution">
    <text evidence="2">The sequence shown here is derived from an EMBL/GenBank/DDBJ whole genome shotgun (WGS) entry which is preliminary data.</text>
</comment>